<gene>
    <name evidence="1" type="ORF">QFC20_006716</name>
</gene>
<evidence type="ECO:0000313" key="1">
    <source>
        <dbReference type="EMBL" id="KAJ9095177.1"/>
    </source>
</evidence>
<dbReference type="EMBL" id="JASBWS010000127">
    <property type="protein sequence ID" value="KAJ9095177.1"/>
    <property type="molecule type" value="Genomic_DNA"/>
</dbReference>
<sequence>MRAYWIEIGFNPGNPVNPGGPTQSLEVDVTLSLESGWREILIEQNSWMSKKLSVETTNRGKDPALHVTARLLGRGESLFVGLKGNSPFKLYRPNNTFWDGRICNIQHT</sequence>
<dbReference type="Proteomes" id="UP001230649">
    <property type="component" value="Unassembled WGS sequence"/>
</dbReference>
<proteinExistence type="predicted"/>
<accession>A0ACC2V9D8</accession>
<protein>
    <submittedName>
        <fullName evidence="1">Uncharacterized protein</fullName>
    </submittedName>
</protein>
<evidence type="ECO:0000313" key="2">
    <source>
        <dbReference type="Proteomes" id="UP001230649"/>
    </source>
</evidence>
<organism evidence="1 2">
    <name type="scientific">Naganishia adeliensis</name>
    <dbReference type="NCBI Taxonomy" id="92952"/>
    <lineage>
        <taxon>Eukaryota</taxon>
        <taxon>Fungi</taxon>
        <taxon>Dikarya</taxon>
        <taxon>Basidiomycota</taxon>
        <taxon>Agaricomycotina</taxon>
        <taxon>Tremellomycetes</taxon>
        <taxon>Filobasidiales</taxon>
        <taxon>Filobasidiaceae</taxon>
        <taxon>Naganishia</taxon>
    </lineage>
</organism>
<reference evidence="1" key="1">
    <citation type="submission" date="2023-04" db="EMBL/GenBank/DDBJ databases">
        <title>Draft Genome sequencing of Naganishia species isolated from polar environments using Oxford Nanopore Technology.</title>
        <authorList>
            <person name="Leo P."/>
            <person name="Venkateswaran K."/>
        </authorList>
    </citation>
    <scope>NUCLEOTIDE SEQUENCE</scope>
    <source>
        <strain evidence="1">MNA-CCFEE 5262</strain>
    </source>
</reference>
<comment type="caution">
    <text evidence="1">The sequence shown here is derived from an EMBL/GenBank/DDBJ whole genome shotgun (WGS) entry which is preliminary data.</text>
</comment>
<name>A0ACC2V9D8_9TREE</name>
<keyword evidence="2" id="KW-1185">Reference proteome</keyword>